<dbReference type="PROSITE" id="PS50181">
    <property type="entry name" value="FBOX"/>
    <property type="match status" value="1"/>
</dbReference>
<dbReference type="InterPro" id="IPR036047">
    <property type="entry name" value="F-box-like_dom_sf"/>
</dbReference>
<proteinExistence type="predicted"/>
<keyword evidence="4" id="KW-1185">Reference proteome</keyword>
<evidence type="ECO:0000256" key="1">
    <source>
        <dbReference type="SAM" id="Coils"/>
    </source>
</evidence>
<keyword evidence="1" id="KW-0175">Coiled coil</keyword>
<protein>
    <recommendedName>
        <fullName evidence="2">F-box domain-containing protein</fullName>
    </recommendedName>
</protein>
<dbReference type="Proteomes" id="UP000625711">
    <property type="component" value="Unassembled WGS sequence"/>
</dbReference>
<dbReference type="InterPro" id="IPR001810">
    <property type="entry name" value="F-box_dom"/>
</dbReference>
<evidence type="ECO:0000313" key="3">
    <source>
        <dbReference type="EMBL" id="KAF7284628.1"/>
    </source>
</evidence>
<dbReference type="Pfam" id="PF12937">
    <property type="entry name" value="F-box-like"/>
    <property type="match status" value="1"/>
</dbReference>
<gene>
    <name evidence="3" type="ORF">GWI33_021820</name>
</gene>
<comment type="caution">
    <text evidence="3">The sequence shown here is derived from an EMBL/GenBank/DDBJ whole genome shotgun (WGS) entry which is preliminary data.</text>
</comment>
<sequence length="181" mass="21828">MQKIQLRIQPNDDVLQLYSRACSPCRDYYVLIVSPEYVALNIWKITHRPYANPKLNRCPIEDFNRRKLENLPVKIFMHILTFLGINDILRMMRCSKIMFERCNQNTVWRLIFVKKFARFPSKEENLLALDYTWKTIYQKRLEFVLRALKQKTDKEENEKKKKRNSSLCVQRGRIKLSQPTN</sequence>
<dbReference type="OrthoDB" id="3219396at2759"/>
<dbReference type="EMBL" id="JAACXV010000073">
    <property type="protein sequence ID" value="KAF7284628.1"/>
    <property type="molecule type" value="Genomic_DNA"/>
</dbReference>
<feature type="coiled-coil region" evidence="1">
    <location>
        <begin position="138"/>
        <end position="165"/>
    </location>
</feature>
<evidence type="ECO:0000259" key="2">
    <source>
        <dbReference type="PROSITE" id="PS50181"/>
    </source>
</evidence>
<feature type="domain" description="F-box" evidence="2">
    <location>
        <begin position="65"/>
        <end position="111"/>
    </location>
</feature>
<evidence type="ECO:0000313" key="4">
    <source>
        <dbReference type="Proteomes" id="UP000625711"/>
    </source>
</evidence>
<reference evidence="3" key="1">
    <citation type="submission" date="2020-08" db="EMBL/GenBank/DDBJ databases">
        <title>Genome sequencing and assembly of the red palm weevil Rhynchophorus ferrugineus.</title>
        <authorList>
            <person name="Dias G.B."/>
            <person name="Bergman C.M."/>
            <person name="Manee M."/>
        </authorList>
    </citation>
    <scope>NUCLEOTIDE SEQUENCE</scope>
    <source>
        <strain evidence="3">AA-2017</strain>
        <tissue evidence="3">Whole larva</tissue>
    </source>
</reference>
<dbReference type="SUPFAM" id="SSF81383">
    <property type="entry name" value="F-box domain"/>
    <property type="match status" value="1"/>
</dbReference>
<dbReference type="Gene3D" id="1.20.1280.50">
    <property type="match status" value="1"/>
</dbReference>
<accession>A0A834IT90</accession>
<name>A0A834IT90_RHYFE</name>
<dbReference type="AlphaFoldDB" id="A0A834IT90"/>
<organism evidence="3 4">
    <name type="scientific">Rhynchophorus ferrugineus</name>
    <name type="common">Red palm weevil</name>
    <name type="synonym">Curculio ferrugineus</name>
    <dbReference type="NCBI Taxonomy" id="354439"/>
    <lineage>
        <taxon>Eukaryota</taxon>
        <taxon>Metazoa</taxon>
        <taxon>Ecdysozoa</taxon>
        <taxon>Arthropoda</taxon>
        <taxon>Hexapoda</taxon>
        <taxon>Insecta</taxon>
        <taxon>Pterygota</taxon>
        <taxon>Neoptera</taxon>
        <taxon>Endopterygota</taxon>
        <taxon>Coleoptera</taxon>
        <taxon>Polyphaga</taxon>
        <taxon>Cucujiformia</taxon>
        <taxon>Curculionidae</taxon>
        <taxon>Dryophthorinae</taxon>
        <taxon>Rhynchophorus</taxon>
    </lineage>
</organism>